<dbReference type="EMBL" id="MCFC01000004">
    <property type="protein sequence ID" value="ORY34068.1"/>
    <property type="molecule type" value="Genomic_DNA"/>
</dbReference>
<evidence type="ECO:0000313" key="3">
    <source>
        <dbReference type="Proteomes" id="UP000193986"/>
    </source>
</evidence>
<reference evidence="2 3" key="1">
    <citation type="submission" date="2016-07" db="EMBL/GenBank/DDBJ databases">
        <title>Pervasive Adenine N6-methylation of Active Genes in Fungi.</title>
        <authorList>
            <consortium name="DOE Joint Genome Institute"/>
            <person name="Mondo S.J."/>
            <person name="Dannebaum R.O."/>
            <person name="Kuo R.C."/>
            <person name="Labutti K."/>
            <person name="Haridas S."/>
            <person name="Kuo A."/>
            <person name="Salamov A."/>
            <person name="Ahrendt S.R."/>
            <person name="Lipzen A."/>
            <person name="Sullivan W."/>
            <person name="Andreopoulos W.B."/>
            <person name="Clum A."/>
            <person name="Lindquist E."/>
            <person name="Daum C."/>
            <person name="Ramamoorthy G.K."/>
            <person name="Gryganskyi A."/>
            <person name="Culley D."/>
            <person name="Magnuson J.K."/>
            <person name="James T.Y."/>
            <person name="O'Malley M.A."/>
            <person name="Stajich J.E."/>
            <person name="Spatafora J.W."/>
            <person name="Visel A."/>
            <person name="Grigoriev I.V."/>
        </authorList>
    </citation>
    <scope>NUCLEOTIDE SEQUENCE [LARGE SCALE GENOMIC DNA]</scope>
    <source>
        <strain evidence="2 3">68-887.2</strain>
    </source>
</reference>
<dbReference type="AlphaFoldDB" id="A0A1Y2BGY0"/>
<dbReference type="Proteomes" id="UP000193986">
    <property type="component" value="Unassembled WGS sequence"/>
</dbReference>
<feature type="chain" id="PRO_5012643793" description="Secreted protein" evidence="1">
    <location>
        <begin position="21"/>
        <end position="81"/>
    </location>
</feature>
<name>A0A1Y2BGY0_9TREE</name>
<proteinExistence type="predicted"/>
<keyword evidence="1" id="KW-0732">Signal</keyword>
<evidence type="ECO:0000256" key="1">
    <source>
        <dbReference type="SAM" id="SignalP"/>
    </source>
</evidence>
<dbReference type="InParanoid" id="A0A1Y2BGY0"/>
<evidence type="ECO:0008006" key="4">
    <source>
        <dbReference type="Google" id="ProtNLM"/>
    </source>
</evidence>
<accession>A0A1Y2BGY0</accession>
<comment type="caution">
    <text evidence="2">The sequence shown here is derived from an EMBL/GenBank/DDBJ whole genome shotgun (WGS) entry which is preliminary data.</text>
</comment>
<sequence>MYPHLPLLPLLLPLPHLLEQLSPLTASTLVSSPSPSEPSVSTGFKAASFNPDILSETGFLNRMDITVSLFSVLTHHRPFYK</sequence>
<organism evidence="2 3">
    <name type="scientific">Naematelia encephala</name>
    <dbReference type="NCBI Taxonomy" id="71784"/>
    <lineage>
        <taxon>Eukaryota</taxon>
        <taxon>Fungi</taxon>
        <taxon>Dikarya</taxon>
        <taxon>Basidiomycota</taxon>
        <taxon>Agaricomycotina</taxon>
        <taxon>Tremellomycetes</taxon>
        <taxon>Tremellales</taxon>
        <taxon>Naemateliaceae</taxon>
        <taxon>Naematelia</taxon>
    </lineage>
</organism>
<feature type="signal peptide" evidence="1">
    <location>
        <begin position="1"/>
        <end position="20"/>
    </location>
</feature>
<gene>
    <name evidence="2" type="ORF">BCR39DRAFT_235050</name>
</gene>
<protein>
    <recommendedName>
        <fullName evidence="4">Secreted protein</fullName>
    </recommendedName>
</protein>
<keyword evidence="3" id="KW-1185">Reference proteome</keyword>
<evidence type="ECO:0000313" key="2">
    <source>
        <dbReference type="EMBL" id="ORY34068.1"/>
    </source>
</evidence>